<keyword evidence="6" id="KW-0411">Iron-sulfur</keyword>
<dbReference type="PANTHER" id="PTHR30176:SF3">
    <property type="entry name" value="FERREDOXIN-TYPE PROTEIN NAPH"/>
    <property type="match status" value="1"/>
</dbReference>
<evidence type="ECO:0000313" key="9">
    <source>
        <dbReference type="EMBL" id="MBU5489891.1"/>
    </source>
</evidence>
<reference evidence="9 10" key="1">
    <citation type="submission" date="2021-06" db="EMBL/GenBank/DDBJ databases">
        <authorList>
            <person name="Sun Q."/>
            <person name="Li D."/>
        </authorList>
    </citation>
    <scope>NUCLEOTIDE SEQUENCE [LARGE SCALE GENOMIC DNA]</scope>
    <source>
        <strain evidence="9 10">MSJd-7</strain>
    </source>
</reference>
<dbReference type="InterPro" id="IPR017900">
    <property type="entry name" value="4Fe4S_Fe_S_CS"/>
</dbReference>
<keyword evidence="2" id="KW-0004">4Fe-4S</keyword>
<sequence>MQRVKLRRRVRAVIQLAFFLLAPSVYTSCFSGIKEMAAAVGAKDPISYGSFFTTLVVVCLYTIVCGRFFCGYACAFGAFGDAVYELSQFIQKKTKKKLPHMPDKLTGYLQKVKYLVLLAIVVLCATGVYDKLPGWSPWDVFSMLTAPRGIPAGYTIAIVLLIAIVVGMAVKERFFCQFLCPMGAIFALLPVIGRYTRNRSNCINRCSACAKNCPVSVETDEGNIRMGECISCGKCSDVCPRRNISYANGRVQDGNAPFPVAVKAVLLFAICLALGLIRSFG</sequence>
<protein>
    <submittedName>
        <fullName evidence="9">4Fe-4S binding protein</fullName>
    </submittedName>
</protein>
<evidence type="ECO:0000256" key="2">
    <source>
        <dbReference type="ARBA" id="ARBA00022485"/>
    </source>
</evidence>
<comment type="caution">
    <text evidence="9">The sequence shown here is derived from an EMBL/GenBank/DDBJ whole genome shotgun (WGS) entry which is preliminary data.</text>
</comment>
<keyword evidence="3" id="KW-0479">Metal-binding</keyword>
<feature type="transmembrane region" description="Helical" evidence="7">
    <location>
        <begin position="51"/>
        <end position="84"/>
    </location>
</feature>
<feature type="domain" description="4Fe-4S ferredoxin-type" evidence="8">
    <location>
        <begin position="220"/>
        <end position="249"/>
    </location>
</feature>
<feature type="transmembrane region" description="Helical" evidence="7">
    <location>
        <begin position="105"/>
        <end position="129"/>
    </location>
</feature>
<dbReference type="Pfam" id="PF00037">
    <property type="entry name" value="Fer4"/>
    <property type="match status" value="1"/>
</dbReference>
<keyword evidence="5" id="KW-0408">Iron</keyword>
<dbReference type="Pfam" id="PF12801">
    <property type="entry name" value="Fer4_5"/>
    <property type="match status" value="2"/>
</dbReference>
<evidence type="ECO:0000313" key="10">
    <source>
        <dbReference type="Proteomes" id="UP000783588"/>
    </source>
</evidence>
<dbReference type="Proteomes" id="UP000783588">
    <property type="component" value="Unassembled WGS sequence"/>
</dbReference>
<evidence type="ECO:0000256" key="7">
    <source>
        <dbReference type="SAM" id="Phobius"/>
    </source>
</evidence>
<keyword evidence="1" id="KW-0813">Transport</keyword>
<organism evidence="9 10">
    <name type="scientific">Butyricicoccus intestinisimiae</name>
    <dbReference type="NCBI Taxonomy" id="2841509"/>
    <lineage>
        <taxon>Bacteria</taxon>
        <taxon>Bacillati</taxon>
        <taxon>Bacillota</taxon>
        <taxon>Clostridia</taxon>
        <taxon>Eubacteriales</taxon>
        <taxon>Butyricicoccaceae</taxon>
        <taxon>Butyricicoccus</taxon>
    </lineage>
</organism>
<name>A0ABS6EQE3_9FIRM</name>
<accession>A0ABS6EQE3</accession>
<keyword evidence="7" id="KW-1133">Transmembrane helix</keyword>
<evidence type="ECO:0000256" key="4">
    <source>
        <dbReference type="ARBA" id="ARBA00022982"/>
    </source>
</evidence>
<dbReference type="PROSITE" id="PS00198">
    <property type="entry name" value="4FE4S_FER_1"/>
    <property type="match status" value="1"/>
</dbReference>
<dbReference type="EMBL" id="JAHLQI010000002">
    <property type="protein sequence ID" value="MBU5489891.1"/>
    <property type="molecule type" value="Genomic_DNA"/>
</dbReference>
<dbReference type="PANTHER" id="PTHR30176">
    <property type="entry name" value="FERREDOXIN-TYPE PROTEIN NAPH"/>
    <property type="match status" value="1"/>
</dbReference>
<keyword evidence="7" id="KW-0472">Membrane</keyword>
<feature type="transmembrane region" description="Helical" evidence="7">
    <location>
        <begin position="174"/>
        <end position="192"/>
    </location>
</feature>
<dbReference type="PROSITE" id="PS51379">
    <property type="entry name" value="4FE4S_FER_2"/>
    <property type="match status" value="2"/>
</dbReference>
<feature type="transmembrane region" description="Helical" evidence="7">
    <location>
        <begin position="149"/>
        <end position="167"/>
    </location>
</feature>
<keyword evidence="4" id="KW-0249">Electron transport</keyword>
<evidence type="ECO:0000256" key="6">
    <source>
        <dbReference type="ARBA" id="ARBA00023014"/>
    </source>
</evidence>
<proteinExistence type="predicted"/>
<gene>
    <name evidence="9" type="ORF">KQI75_04530</name>
</gene>
<evidence type="ECO:0000259" key="8">
    <source>
        <dbReference type="PROSITE" id="PS51379"/>
    </source>
</evidence>
<feature type="domain" description="4Fe-4S ferredoxin-type" evidence="8">
    <location>
        <begin position="193"/>
        <end position="217"/>
    </location>
</feature>
<feature type="transmembrane region" description="Helical" evidence="7">
    <location>
        <begin position="258"/>
        <end position="277"/>
    </location>
</feature>
<keyword evidence="10" id="KW-1185">Reference proteome</keyword>
<evidence type="ECO:0000256" key="1">
    <source>
        <dbReference type="ARBA" id="ARBA00022448"/>
    </source>
</evidence>
<dbReference type="InterPro" id="IPR051684">
    <property type="entry name" value="Electron_Trans/Redox"/>
</dbReference>
<keyword evidence="7" id="KW-0812">Transmembrane</keyword>
<evidence type="ECO:0000256" key="3">
    <source>
        <dbReference type="ARBA" id="ARBA00022723"/>
    </source>
</evidence>
<evidence type="ECO:0000256" key="5">
    <source>
        <dbReference type="ARBA" id="ARBA00023004"/>
    </source>
</evidence>
<dbReference type="InterPro" id="IPR017896">
    <property type="entry name" value="4Fe4S_Fe-S-bd"/>
</dbReference>